<evidence type="ECO:0000313" key="2">
    <source>
        <dbReference type="Proteomes" id="UP001215598"/>
    </source>
</evidence>
<feature type="non-terminal residue" evidence="1">
    <location>
        <position position="1"/>
    </location>
</feature>
<name>A0AAD7H6Q9_9AGAR</name>
<organism evidence="1 2">
    <name type="scientific">Mycena metata</name>
    <dbReference type="NCBI Taxonomy" id="1033252"/>
    <lineage>
        <taxon>Eukaryota</taxon>
        <taxon>Fungi</taxon>
        <taxon>Dikarya</taxon>
        <taxon>Basidiomycota</taxon>
        <taxon>Agaricomycotina</taxon>
        <taxon>Agaricomycetes</taxon>
        <taxon>Agaricomycetidae</taxon>
        <taxon>Agaricales</taxon>
        <taxon>Marasmiineae</taxon>
        <taxon>Mycenaceae</taxon>
        <taxon>Mycena</taxon>
    </lineage>
</organism>
<keyword evidence="2" id="KW-1185">Reference proteome</keyword>
<dbReference type="AlphaFoldDB" id="A0AAD7H6Q9"/>
<accession>A0AAD7H6Q9</accession>
<dbReference type="SUPFAM" id="SSF52047">
    <property type="entry name" value="RNI-like"/>
    <property type="match status" value="1"/>
</dbReference>
<reference evidence="1" key="1">
    <citation type="submission" date="2023-03" db="EMBL/GenBank/DDBJ databases">
        <title>Massive genome expansion in bonnet fungi (Mycena s.s.) driven by repeated elements and novel gene families across ecological guilds.</title>
        <authorList>
            <consortium name="Lawrence Berkeley National Laboratory"/>
            <person name="Harder C.B."/>
            <person name="Miyauchi S."/>
            <person name="Viragh M."/>
            <person name="Kuo A."/>
            <person name="Thoen E."/>
            <person name="Andreopoulos B."/>
            <person name="Lu D."/>
            <person name="Skrede I."/>
            <person name="Drula E."/>
            <person name="Henrissat B."/>
            <person name="Morin E."/>
            <person name="Kohler A."/>
            <person name="Barry K."/>
            <person name="LaButti K."/>
            <person name="Morin E."/>
            <person name="Salamov A."/>
            <person name="Lipzen A."/>
            <person name="Mereny Z."/>
            <person name="Hegedus B."/>
            <person name="Baldrian P."/>
            <person name="Stursova M."/>
            <person name="Weitz H."/>
            <person name="Taylor A."/>
            <person name="Grigoriev I.V."/>
            <person name="Nagy L.G."/>
            <person name="Martin F."/>
            <person name="Kauserud H."/>
        </authorList>
    </citation>
    <scope>NUCLEOTIDE SEQUENCE</scope>
    <source>
        <strain evidence="1">CBHHK182m</strain>
    </source>
</reference>
<dbReference type="EMBL" id="JARKIB010000335">
    <property type="protein sequence ID" value="KAJ7713803.1"/>
    <property type="molecule type" value="Genomic_DNA"/>
</dbReference>
<protein>
    <recommendedName>
        <fullName evidence="3">F-box domain-containing protein</fullName>
    </recommendedName>
</protein>
<comment type="caution">
    <text evidence="1">The sequence shown here is derived from an EMBL/GenBank/DDBJ whole genome shotgun (WGS) entry which is preliminary data.</text>
</comment>
<evidence type="ECO:0000313" key="1">
    <source>
        <dbReference type="EMBL" id="KAJ7713803.1"/>
    </source>
</evidence>
<proteinExistence type="predicted"/>
<gene>
    <name evidence="1" type="ORF">B0H16DRAFT_1809308</name>
</gene>
<dbReference type="Proteomes" id="UP001215598">
    <property type="component" value="Unassembled WGS sequence"/>
</dbReference>
<evidence type="ECO:0008006" key="3">
    <source>
        <dbReference type="Google" id="ProtNLM"/>
    </source>
</evidence>
<sequence length="356" mass="40142">RTPSDLCGPRKTHRCHKPSKRCVSISFLSPTVITCTNCGFTLAEEGNDLHSRLSKLDAIIASLTAERQRLQAESDAIVYPILSLPTEITTEIFRRWCVRRSRSHPSEGPLLLVQICHQWRQIALHTPELWRDLHFTDRSSVELFKLWLDRSRDLSLNLAFESWDIALTGRFIEASIAHSRRWQVVELNLPIDFYTTLDLSNVSLPILHSISLKNNYFSGERTVGAGTVLNAPLLREAHINTFPDLTVDFLCPRLTFLTLQHAIDLTKCIILLRGCPELVELALSTSGQGPVQTDSLVLPVLESLECDLTAASILEHMTLPRLQRLRVTEAETDAPQHAVLQNFIRRSACPLGFLSI</sequence>